<comment type="caution">
    <text evidence="3">The sequence shown here is derived from an EMBL/GenBank/DDBJ whole genome shotgun (WGS) entry which is preliminary data.</text>
</comment>
<feature type="transmembrane region" description="Helical" evidence="1">
    <location>
        <begin position="350"/>
        <end position="372"/>
    </location>
</feature>
<keyword evidence="2" id="KW-0732">Signal</keyword>
<protein>
    <submittedName>
        <fullName evidence="3">Uncharacterized protein</fullName>
    </submittedName>
</protein>
<keyword evidence="1" id="KW-0472">Membrane</keyword>
<keyword evidence="4" id="KW-1185">Reference proteome</keyword>
<proteinExistence type="predicted"/>
<dbReference type="AlphaFoldDB" id="A0AAN6WU58"/>
<sequence>MPSNRIHTRIPFILTLLPAVLFLLLPQALADITAIPDRRTEHLNRTLRHSSIRTALNQSAILPNDTSIFYPPFATSFGEEYLLTVPACQRICGSRYEIKDDCAGRIKEWMLPVLLLLVSVEPTAVITVGVWRALSLYLFAMADPAGMFRGLLGRMRWEKKFRLAGREIWEEVKQQRKERRRALERGHAEVIAATVEQEEVDLGSHTEHIDAQGQGVVILVDLKNGDSARAVVVPLDGEEEPTCMLDNTESEGEGQTRRLKWWLWSQKRSSPEDQEAQRAKTMSESYGIILSAMADLLVDPDAAKGALRHTLLTRSLDASSQRRIVSDEDQDEAIITVADSLRFVPTRGAAVAWIAVVVCIVELIFLIVGPLRQQISASPSGAKIASAATFAWLLPLVAISAHLGRKGRVCEKIP</sequence>
<organism evidence="3 4">
    <name type="scientific">Podospora australis</name>
    <dbReference type="NCBI Taxonomy" id="1536484"/>
    <lineage>
        <taxon>Eukaryota</taxon>
        <taxon>Fungi</taxon>
        <taxon>Dikarya</taxon>
        <taxon>Ascomycota</taxon>
        <taxon>Pezizomycotina</taxon>
        <taxon>Sordariomycetes</taxon>
        <taxon>Sordariomycetidae</taxon>
        <taxon>Sordariales</taxon>
        <taxon>Podosporaceae</taxon>
        <taxon>Podospora</taxon>
    </lineage>
</organism>
<dbReference type="Proteomes" id="UP001302126">
    <property type="component" value="Unassembled WGS sequence"/>
</dbReference>
<evidence type="ECO:0000256" key="1">
    <source>
        <dbReference type="SAM" id="Phobius"/>
    </source>
</evidence>
<dbReference type="EMBL" id="MU864390">
    <property type="protein sequence ID" value="KAK4188239.1"/>
    <property type="molecule type" value="Genomic_DNA"/>
</dbReference>
<name>A0AAN6WU58_9PEZI</name>
<reference evidence="3" key="2">
    <citation type="submission" date="2023-05" db="EMBL/GenBank/DDBJ databases">
        <authorList>
            <consortium name="Lawrence Berkeley National Laboratory"/>
            <person name="Steindorff A."/>
            <person name="Hensen N."/>
            <person name="Bonometti L."/>
            <person name="Westerberg I."/>
            <person name="Brannstrom I.O."/>
            <person name="Guillou S."/>
            <person name="Cros-Aarteil S."/>
            <person name="Calhoun S."/>
            <person name="Haridas S."/>
            <person name="Kuo A."/>
            <person name="Mondo S."/>
            <person name="Pangilinan J."/>
            <person name="Riley R."/>
            <person name="Labutti K."/>
            <person name="Andreopoulos B."/>
            <person name="Lipzen A."/>
            <person name="Chen C."/>
            <person name="Yanf M."/>
            <person name="Daum C."/>
            <person name="Ng V."/>
            <person name="Clum A."/>
            <person name="Ohm R."/>
            <person name="Martin F."/>
            <person name="Silar P."/>
            <person name="Natvig D."/>
            <person name="Lalanne C."/>
            <person name="Gautier V."/>
            <person name="Ament-Velasquez S.L."/>
            <person name="Kruys A."/>
            <person name="Hutchinson M.I."/>
            <person name="Powell A.J."/>
            <person name="Barry K."/>
            <person name="Miller A.N."/>
            <person name="Grigoriev I.V."/>
            <person name="Debuchy R."/>
            <person name="Gladieux P."/>
            <person name="Thoren M.H."/>
            <person name="Johannesson H."/>
        </authorList>
    </citation>
    <scope>NUCLEOTIDE SEQUENCE</scope>
    <source>
        <strain evidence="3">PSN309</strain>
    </source>
</reference>
<evidence type="ECO:0000256" key="2">
    <source>
        <dbReference type="SAM" id="SignalP"/>
    </source>
</evidence>
<evidence type="ECO:0000313" key="4">
    <source>
        <dbReference type="Proteomes" id="UP001302126"/>
    </source>
</evidence>
<keyword evidence="1" id="KW-0812">Transmembrane</keyword>
<keyword evidence="1" id="KW-1133">Transmembrane helix</keyword>
<feature type="signal peptide" evidence="2">
    <location>
        <begin position="1"/>
        <end position="30"/>
    </location>
</feature>
<feature type="chain" id="PRO_5042856371" evidence="2">
    <location>
        <begin position="31"/>
        <end position="414"/>
    </location>
</feature>
<accession>A0AAN6WU58</accession>
<reference evidence="3" key="1">
    <citation type="journal article" date="2023" name="Mol. Phylogenet. Evol.">
        <title>Genome-scale phylogeny and comparative genomics of the fungal order Sordariales.</title>
        <authorList>
            <person name="Hensen N."/>
            <person name="Bonometti L."/>
            <person name="Westerberg I."/>
            <person name="Brannstrom I.O."/>
            <person name="Guillou S."/>
            <person name="Cros-Aarteil S."/>
            <person name="Calhoun S."/>
            <person name="Haridas S."/>
            <person name="Kuo A."/>
            <person name="Mondo S."/>
            <person name="Pangilinan J."/>
            <person name="Riley R."/>
            <person name="LaButti K."/>
            <person name="Andreopoulos B."/>
            <person name="Lipzen A."/>
            <person name="Chen C."/>
            <person name="Yan M."/>
            <person name="Daum C."/>
            <person name="Ng V."/>
            <person name="Clum A."/>
            <person name="Steindorff A."/>
            <person name="Ohm R.A."/>
            <person name="Martin F."/>
            <person name="Silar P."/>
            <person name="Natvig D.O."/>
            <person name="Lalanne C."/>
            <person name="Gautier V."/>
            <person name="Ament-Velasquez S.L."/>
            <person name="Kruys A."/>
            <person name="Hutchinson M.I."/>
            <person name="Powell A.J."/>
            <person name="Barry K."/>
            <person name="Miller A.N."/>
            <person name="Grigoriev I.V."/>
            <person name="Debuchy R."/>
            <person name="Gladieux P."/>
            <person name="Hiltunen Thoren M."/>
            <person name="Johannesson H."/>
        </authorList>
    </citation>
    <scope>NUCLEOTIDE SEQUENCE</scope>
    <source>
        <strain evidence="3">PSN309</strain>
    </source>
</reference>
<evidence type="ECO:0000313" key="3">
    <source>
        <dbReference type="EMBL" id="KAK4188239.1"/>
    </source>
</evidence>
<feature type="transmembrane region" description="Helical" evidence="1">
    <location>
        <begin position="109"/>
        <end position="128"/>
    </location>
</feature>
<feature type="transmembrane region" description="Helical" evidence="1">
    <location>
        <begin position="384"/>
        <end position="404"/>
    </location>
</feature>
<gene>
    <name evidence="3" type="ORF">QBC35DRAFT_451373</name>
</gene>